<feature type="binding site" evidence="11">
    <location>
        <position position="32"/>
    </location>
    <ligand>
        <name>CTP</name>
        <dbReference type="ChEBI" id="CHEBI:37563"/>
    </ligand>
</feature>
<dbReference type="SUPFAM" id="SSF81891">
    <property type="entry name" value="Poly A polymerase C-terminal region-like"/>
    <property type="match status" value="1"/>
</dbReference>
<accession>A0A0R1MRA3</accession>
<comment type="miscellaneous">
    <text evidence="11">A single active site specifically recognizes both ATP and CTP and is responsible for their addition.</text>
</comment>
<dbReference type="Pfam" id="PF13735">
    <property type="entry name" value="tRNA_NucTran2_2"/>
    <property type="match status" value="1"/>
</dbReference>
<organism evidence="15 16">
    <name type="scientific">Liquorilactobacillus hordei DSM 19519</name>
    <dbReference type="NCBI Taxonomy" id="1423759"/>
    <lineage>
        <taxon>Bacteria</taxon>
        <taxon>Bacillati</taxon>
        <taxon>Bacillota</taxon>
        <taxon>Bacilli</taxon>
        <taxon>Lactobacillales</taxon>
        <taxon>Lactobacillaceae</taxon>
        <taxon>Liquorilactobacillus</taxon>
    </lineage>
</organism>
<dbReference type="SUPFAM" id="SSF81301">
    <property type="entry name" value="Nucleotidyltransferase"/>
    <property type="match status" value="1"/>
</dbReference>
<comment type="catalytic activity">
    <reaction evidence="11">
        <text>a tRNA with a 3' CCA end + 2 CTP + ATP = a tRNA with a 3' CCACCA end + 3 diphosphate</text>
        <dbReference type="Rhea" id="RHEA:76235"/>
        <dbReference type="Rhea" id="RHEA-COMP:10468"/>
        <dbReference type="Rhea" id="RHEA-COMP:18655"/>
        <dbReference type="ChEBI" id="CHEBI:30616"/>
        <dbReference type="ChEBI" id="CHEBI:33019"/>
        <dbReference type="ChEBI" id="CHEBI:37563"/>
        <dbReference type="ChEBI" id="CHEBI:83071"/>
        <dbReference type="ChEBI" id="CHEBI:195187"/>
    </reaction>
</comment>
<comment type="subunit">
    <text evidence="11">Homodimer.</text>
</comment>
<comment type="function">
    <text evidence="11">Catalyzes the addition and repair of the essential 3'-terminal CCA sequence in tRNAs without using a nucleic acid template. Adds these three nucleotides in the order of C, C, and A to the tRNA nucleotide-73, using CTP and ATP as substrates and producing inorganic pyrophosphate. tRNA 3'-terminal CCA addition is required both for tRNA processing and repair. Also involved in tRNA surveillance by mediating tandem CCA addition to generate a CCACCA at the 3' terminus of unstable tRNAs. While stable tRNAs receive only 3'-terminal CCA, unstable tRNAs are marked with CCACCA and rapidly degraded.</text>
</comment>
<feature type="binding site" evidence="11">
    <location>
        <position position="168"/>
    </location>
    <ligand>
        <name>ATP</name>
        <dbReference type="ChEBI" id="CHEBI:30616"/>
    </ligand>
</feature>
<keyword evidence="6 11" id="KW-0547">Nucleotide-binding</keyword>
<evidence type="ECO:0000256" key="2">
    <source>
        <dbReference type="ARBA" id="ARBA00022679"/>
    </source>
</evidence>
<feature type="binding site" evidence="11">
    <location>
        <position position="35"/>
    </location>
    <ligand>
        <name>ATP</name>
        <dbReference type="ChEBI" id="CHEBI:30616"/>
    </ligand>
</feature>
<dbReference type="CDD" id="cd05398">
    <property type="entry name" value="NT_ClassII-CCAase"/>
    <property type="match status" value="1"/>
</dbReference>
<dbReference type="Gene3D" id="1.20.58.560">
    <property type="match status" value="1"/>
</dbReference>
<evidence type="ECO:0000256" key="1">
    <source>
        <dbReference type="ARBA" id="ARBA00001946"/>
    </source>
</evidence>
<dbReference type="PANTHER" id="PTHR46173:SF1">
    <property type="entry name" value="CCA TRNA NUCLEOTIDYLTRANSFERASE 1, MITOCHONDRIAL"/>
    <property type="match status" value="1"/>
</dbReference>
<dbReference type="EC" id="2.7.7.72" evidence="11"/>
<evidence type="ECO:0000259" key="13">
    <source>
        <dbReference type="Pfam" id="PF12627"/>
    </source>
</evidence>
<keyword evidence="16" id="KW-1185">Reference proteome</keyword>
<keyword evidence="9 11" id="KW-0460">Magnesium</keyword>
<feature type="binding site" evidence="11">
    <location>
        <position position="32"/>
    </location>
    <ligand>
        <name>ATP</name>
        <dbReference type="ChEBI" id="CHEBI:30616"/>
    </ligand>
</feature>
<proteinExistence type="inferred from homology"/>
<dbReference type="Gene3D" id="1.10.246.80">
    <property type="match status" value="1"/>
</dbReference>
<dbReference type="GO" id="GO:0160016">
    <property type="term" value="F:CCACCA tRNA nucleotidyltransferase activity"/>
    <property type="evidence" value="ECO:0007669"/>
    <property type="project" value="RHEA"/>
</dbReference>
<evidence type="ECO:0000313" key="15">
    <source>
        <dbReference type="EMBL" id="KRL08228.1"/>
    </source>
</evidence>
<dbReference type="GO" id="GO:0001680">
    <property type="term" value="P:tRNA 3'-terminal CCA addition"/>
    <property type="evidence" value="ECO:0007669"/>
    <property type="project" value="UniProtKB-UniRule"/>
</dbReference>
<feature type="binding site" evidence="11">
    <location>
        <position position="35"/>
    </location>
    <ligand>
        <name>CTP</name>
        <dbReference type="ChEBI" id="CHEBI:37563"/>
    </ligand>
</feature>
<comment type="caution">
    <text evidence="15">The sequence shown here is derived from an EMBL/GenBank/DDBJ whole genome shotgun (WGS) entry which is preliminary data.</text>
</comment>
<evidence type="ECO:0000313" key="16">
    <source>
        <dbReference type="Proteomes" id="UP000051448"/>
    </source>
</evidence>
<feature type="domain" description="tRNA nucleotidyltransferase/poly(A) polymerase RNA and SrmB- binding" evidence="13">
    <location>
        <begin position="174"/>
        <end position="231"/>
    </location>
</feature>
<evidence type="ECO:0000256" key="7">
    <source>
        <dbReference type="ARBA" id="ARBA00022800"/>
    </source>
</evidence>
<feature type="binding site" evidence="11">
    <location>
        <position position="168"/>
    </location>
    <ligand>
        <name>CTP</name>
        <dbReference type="ChEBI" id="CHEBI:37563"/>
    </ligand>
</feature>
<comment type="similarity">
    <text evidence="11">Belongs to the tRNA nucleotidyltransferase/poly(A) polymerase family. Bacterial CCA-adding enzyme type 3 subfamily.</text>
</comment>
<keyword evidence="7 11" id="KW-0692">RNA repair</keyword>
<dbReference type="Gene3D" id="3.30.460.10">
    <property type="entry name" value="Beta Polymerase, domain 2"/>
    <property type="match status" value="1"/>
</dbReference>
<evidence type="ECO:0000256" key="10">
    <source>
        <dbReference type="ARBA" id="ARBA00022884"/>
    </source>
</evidence>
<feature type="binding site" evidence="11">
    <location>
        <position position="165"/>
    </location>
    <ligand>
        <name>CTP</name>
        <dbReference type="ChEBI" id="CHEBI:37563"/>
    </ligand>
</feature>
<keyword evidence="8 11" id="KW-0067">ATP-binding</keyword>
<evidence type="ECO:0000256" key="5">
    <source>
        <dbReference type="ARBA" id="ARBA00022723"/>
    </source>
</evidence>
<dbReference type="GeneID" id="98311114"/>
<keyword evidence="4 11" id="KW-0548">Nucleotidyltransferase</keyword>
<feature type="binding site" evidence="11">
    <location>
        <position position="116"/>
    </location>
    <ligand>
        <name>CTP</name>
        <dbReference type="ChEBI" id="CHEBI:37563"/>
    </ligand>
</feature>
<dbReference type="InterPro" id="IPR002646">
    <property type="entry name" value="PolA_pol_head_dom"/>
</dbReference>
<feature type="domain" description="Poly A polymerase head" evidence="12">
    <location>
        <begin position="27"/>
        <end position="146"/>
    </location>
</feature>
<dbReference type="NCBIfam" id="NF009814">
    <property type="entry name" value="PRK13299.1"/>
    <property type="match status" value="1"/>
</dbReference>
<feature type="binding site" evidence="11">
    <location>
        <position position="162"/>
    </location>
    <ligand>
        <name>ATP</name>
        <dbReference type="ChEBI" id="CHEBI:30616"/>
    </ligand>
</feature>
<dbReference type="InterPro" id="IPR043519">
    <property type="entry name" value="NT_sf"/>
</dbReference>
<evidence type="ECO:0000256" key="3">
    <source>
        <dbReference type="ARBA" id="ARBA00022694"/>
    </source>
</evidence>
<dbReference type="HAMAP" id="MF_01263">
    <property type="entry name" value="CCA_bact_type3"/>
    <property type="match status" value="1"/>
</dbReference>
<dbReference type="Pfam" id="PF01743">
    <property type="entry name" value="PolyA_pol"/>
    <property type="match status" value="1"/>
</dbReference>
<dbReference type="InterPro" id="IPR023068">
    <property type="entry name" value="CCA-adding_enz_firmicutes"/>
</dbReference>
<evidence type="ECO:0000259" key="12">
    <source>
        <dbReference type="Pfam" id="PF01743"/>
    </source>
</evidence>
<keyword evidence="3 11" id="KW-0819">tRNA processing</keyword>
<feature type="binding site" evidence="11">
    <location>
        <position position="165"/>
    </location>
    <ligand>
        <name>ATP</name>
        <dbReference type="ChEBI" id="CHEBI:30616"/>
    </ligand>
</feature>
<comment type="catalytic activity">
    <reaction evidence="11">
        <text>a tRNA precursor + 2 CTP + ATP = a tRNA with a 3' CCA end + 3 diphosphate</text>
        <dbReference type="Rhea" id="RHEA:14433"/>
        <dbReference type="Rhea" id="RHEA-COMP:10465"/>
        <dbReference type="Rhea" id="RHEA-COMP:10468"/>
        <dbReference type="ChEBI" id="CHEBI:30616"/>
        <dbReference type="ChEBI" id="CHEBI:33019"/>
        <dbReference type="ChEBI" id="CHEBI:37563"/>
        <dbReference type="ChEBI" id="CHEBI:74896"/>
        <dbReference type="ChEBI" id="CHEBI:83071"/>
        <dbReference type="EC" id="2.7.7.72"/>
    </reaction>
</comment>
<name>A0A0R1MRA3_9LACO</name>
<sequence>MKLIKLPLEFQKARIILEKIRNAGFEAYFVGGSVRDTLLGLPLHDVDIATSAYPAEVKQIFKKTVDTGIEHGTVTVLDHGDGYEVTTFRTESTYQDYRRPDSVEFVRSLEDDLKRRDLTINALALSLDGEVIDLFGGLEDLKKGLIKAVGNPNERYHEDALRMMRTVRFASQLDFEIEATTLKAVAENAYLLEKIAVERINVEWTKLLLGKNPKKGITGFIETQLFAYCPMFKTMDQVFKKIPSLEQLHFNNEVTAWTLVCYLSLDNHKQVSKLLKAWKCSNELIANVQNCFSALALLKIGQIDAWNLYTIGLPSFEMANYVADMLGFPRDMTTIQDSYKALPIKNKKELAINGGNLIKDLQFTPGPLLGKTLNTIEKKVVSGELRNELSLLEIAARKIQND</sequence>
<dbReference type="Pfam" id="PF12627">
    <property type="entry name" value="PolyA_pol_RNAbd"/>
    <property type="match status" value="1"/>
</dbReference>
<dbReference type="Gene3D" id="1.10.110.30">
    <property type="match status" value="1"/>
</dbReference>
<keyword evidence="2 11" id="KW-0808">Transferase</keyword>
<feature type="binding site" evidence="11">
    <location>
        <position position="159"/>
    </location>
    <ligand>
        <name>CTP</name>
        <dbReference type="ChEBI" id="CHEBI:37563"/>
    </ligand>
</feature>
<dbReference type="GO" id="GO:0005524">
    <property type="term" value="F:ATP binding"/>
    <property type="evidence" value="ECO:0007669"/>
    <property type="project" value="UniProtKB-UniRule"/>
</dbReference>
<dbReference type="AlphaFoldDB" id="A0A0R1MRA3"/>
<gene>
    <name evidence="11" type="primary">cca</name>
    <name evidence="15" type="ORF">FC92_GL000017</name>
</gene>
<comment type="cofactor">
    <cofactor evidence="1 11">
        <name>Mg(2+)</name>
        <dbReference type="ChEBI" id="CHEBI:18420"/>
    </cofactor>
</comment>
<feature type="binding site" evidence="11">
    <location>
        <position position="162"/>
    </location>
    <ligand>
        <name>CTP</name>
        <dbReference type="ChEBI" id="CHEBI:37563"/>
    </ligand>
</feature>
<dbReference type="GO" id="GO:0042245">
    <property type="term" value="P:RNA repair"/>
    <property type="evidence" value="ECO:0007669"/>
    <property type="project" value="UniProtKB-KW"/>
</dbReference>
<feature type="binding site" evidence="11">
    <location>
        <position position="45"/>
    </location>
    <ligand>
        <name>Mg(2+)</name>
        <dbReference type="ChEBI" id="CHEBI:18420"/>
    </ligand>
</feature>
<feature type="binding site" evidence="11">
    <location>
        <position position="47"/>
    </location>
    <ligand>
        <name>Mg(2+)</name>
        <dbReference type="ChEBI" id="CHEBI:18420"/>
    </ligand>
</feature>
<feature type="domain" description="CCA-adding enzyme C-terminal" evidence="14">
    <location>
        <begin position="249"/>
        <end position="392"/>
    </location>
</feature>
<keyword evidence="10 11" id="KW-0694">RNA-binding</keyword>
<feature type="binding site" evidence="11">
    <location>
        <position position="159"/>
    </location>
    <ligand>
        <name>ATP</name>
        <dbReference type="ChEBI" id="CHEBI:30616"/>
    </ligand>
</feature>
<dbReference type="Proteomes" id="UP000051448">
    <property type="component" value="Unassembled WGS sequence"/>
</dbReference>
<dbReference type="PANTHER" id="PTHR46173">
    <property type="entry name" value="CCA TRNA NUCLEOTIDYLTRANSFERASE 1, MITOCHONDRIAL"/>
    <property type="match status" value="1"/>
</dbReference>
<dbReference type="RefSeq" id="WP_057868429.1">
    <property type="nucleotide sequence ID" value="NZ_AZDX01000001.1"/>
</dbReference>
<evidence type="ECO:0000256" key="11">
    <source>
        <dbReference type="HAMAP-Rule" id="MF_01263"/>
    </source>
</evidence>
<evidence type="ECO:0000256" key="8">
    <source>
        <dbReference type="ARBA" id="ARBA00022840"/>
    </source>
</evidence>
<evidence type="ECO:0000256" key="6">
    <source>
        <dbReference type="ARBA" id="ARBA00022741"/>
    </source>
</evidence>
<dbReference type="GO" id="GO:0004810">
    <property type="term" value="F:CCA tRNA nucleotidyltransferase activity"/>
    <property type="evidence" value="ECO:0007669"/>
    <property type="project" value="UniProtKB-UniRule"/>
</dbReference>
<dbReference type="PATRIC" id="fig|1423759.3.peg.17"/>
<dbReference type="STRING" id="1423759.FC92_GL000017"/>
<protein>
    <recommendedName>
        <fullName evidence="11">CCA-adding enzyme</fullName>
        <ecNumber evidence="11">2.7.7.72</ecNumber>
    </recommendedName>
    <alternativeName>
        <fullName evidence="11">CCA tRNA nucleotidyltransferase</fullName>
    </alternativeName>
    <alternativeName>
        <fullName evidence="11">tRNA CCA-pyrophosphorylase</fullName>
    </alternativeName>
    <alternativeName>
        <fullName evidence="11">tRNA adenylyl-/cytidylyl- transferase</fullName>
    </alternativeName>
    <alternativeName>
        <fullName evidence="11">tRNA nucleotidyltransferase</fullName>
    </alternativeName>
    <alternativeName>
        <fullName evidence="11">tRNA-NT</fullName>
    </alternativeName>
</protein>
<evidence type="ECO:0000256" key="9">
    <source>
        <dbReference type="ARBA" id="ARBA00022842"/>
    </source>
</evidence>
<dbReference type="GO" id="GO:0000287">
    <property type="term" value="F:magnesium ion binding"/>
    <property type="evidence" value="ECO:0007669"/>
    <property type="project" value="UniProtKB-UniRule"/>
</dbReference>
<feature type="binding site" evidence="11">
    <location>
        <position position="116"/>
    </location>
    <ligand>
        <name>ATP</name>
        <dbReference type="ChEBI" id="CHEBI:30616"/>
    </ligand>
</feature>
<dbReference type="GO" id="GO:0000049">
    <property type="term" value="F:tRNA binding"/>
    <property type="evidence" value="ECO:0007669"/>
    <property type="project" value="UniProtKB-UniRule"/>
</dbReference>
<evidence type="ECO:0000256" key="4">
    <source>
        <dbReference type="ARBA" id="ARBA00022695"/>
    </source>
</evidence>
<dbReference type="InterPro" id="IPR032810">
    <property type="entry name" value="CCA-adding_enz_C"/>
</dbReference>
<keyword evidence="5 11" id="KW-0479">Metal-binding</keyword>
<dbReference type="InterPro" id="IPR050264">
    <property type="entry name" value="Bact_CCA-adding_enz_type3_sf"/>
</dbReference>
<evidence type="ECO:0000259" key="14">
    <source>
        <dbReference type="Pfam" id="PF13735"/>
    </source>
</evidence>
<reference evidence="15 16" key="1">
    <citation type="journal article" date="2015" name="Genome Announc.">
        <title>Expanding the biotechnology potential of lactobacilli through comparative genomics of 213 strains and associated genera.</title>
        <authorList>
            <person name="Sun Z."/>
            <person name="Harris H.M."/>
            <person name="McCann A."/>
            <person name="Guo C."/>
            <person name="Argimon S."/>
            <person name="Zhang W."/>
            <person name="Yang X."/>
            <person name="Jeffery I.B."/>
            <person name="Cooney J.C."/>
            <person name="Kagawa T.F."/>
            <person name="Liu W."/>
            <person name="Song Y."/>
            <person name="Salvetti E."/>
            <person name="Wrobel A."/>
            <person name="Rasinkangas P."/>
            <person name="Parkhill J."/>
            <person name="Rea M.C."/>
            <person name="O'Sullivan O."/>
            <person name="Ritari J."/>
            <person name="Douillard F.P."/>
            <person name="Paul Ross R."/>
            <person name="Yang R."/>
            <person name="Briner A.E."/>
            <person name="Felis G.E."/>
            <person name="de Vos W.M."/>
            <person name="Barrangou R."/>
            <person name="Klaenhammer T.R."/>
            <person name="Caufield P.W."/>
            <person name="Cui Y."/>
            <person name="Zhang H."/>
            <person name="O'Toole P.W."/>
        </authorList>
    </citation>
    <scope>NUCLEOTIDE SEQUENCE [LARGE SCALE GENOMIC DNA]</scope>
    <source>
        <strain evidence="15 16">DSM 19519</strain>
    </source>
</reference>
<dbReference type="EMBL" id="AZDX01000001">
    <property type="protein sequence ID" value="KRL08228.1"/>
    <property type="molecule type" value="Genomic_DNA"/>
</dbReference>
<dbReference type="OrthoDB" id="9805698at2"/>
<dbReference type="InterPro" id="IPR032828">
    <property type="entry name" value="PolyA_RNA-bd"/>
</dbReference>